<evidence type="ECO:0000313" key="3">
    <source>
        <dbReference type="Proteomes" id="UP000005268"/>
    </source>
</evidence>
<dbReference type="AlphaFoldDB" id="I3V2M1"/>
<protein>
    <submittedName>
        <fullName evidence="2">Uncharacterized protein</fullName>
    </submittedName>
</protein>
<feature type="compositionally biased region" description="Basic residues" evidence="1">
    <location>
        <begin position="9"/>
        <end position="21"/>
    </location>
</feature>
<dbReference type="EMBL" id="CP003588">
    <property type="protein sequence ID" value="AFK71992.1"/>
    <property type="molecule type" value="Genomic_DNA"/>
</dbReference>
<sequence>MGRLAHNTLHGRWRQHRKPAGRGKYAESSARPVPR</sequence>
<dbReference type="HOGENOM" id="CLU_3366715_0_0_6"/>
<gene>
    <name evidence="2" type="ORF">YSA_09627</name>
</gene>
<organism evidence="2 3">
    <name type="scientific">Pseudomonas putida ND6</name>
    <dbReference type="NCBI Taxonomy" id="231023"/>
    <lineage>
        <taxon>Bacteria</taxon>
        <taxon>Pseudomonadati</taxon>
        <taxon>Pseudomonadota</taxon>
        <taxon>Gammaproteobacteria</taxon>
        <taxon>Pseudomonadales</taxon>
        <taxon>Pseudomonadaceae</taxon>
        <taxon>Pseudomonas</taxon>
    </lineage>
</organism>
<feature type="region of interest" description="Disordered" evidence="1">
    <location>
        <begin position="1"/>
        <end position="35"/>
    </location>
</feature>
<dbReference type="Proteomes" id="UP000005268">
    <property type="component" value="Chromosome"/>
</dbReference>
<evidence type="ECO:0000256" key="1">
    <source>
        <dbReference type="SAM" id="MobiDB-lite"/>
    </source>
</evidence>
<proteinExistence type="predicted"/>
<reference evidence="2 3" key="1">
    <citation type="journal article" date="2012" name="J. Bacteriol.">
        <title>Complete Genome Sequence of the Naphthalene-Degrading Pseudomonas putida Strain ND6.</title>
        <authorList>
            <person name="Li S."/>
            <person name="Zhao H."/>
            <person name="Li Y."/>
            <person name="Niu S."/>
            <person name="Cai B."/>
        </authorList>
    </citation>
    <scope>NUCLEOTIDE SEQUENCE [LARGE SCALE GENOMIC DNA]</scope>
    <source>
        <strain evidence="2 3">ND6</strain>
    </source>
</reference>
<dbReference type="KEGG" id="ppi:YSA_09627"/>
<evidence type="ECO:0000313" key="2">
    <source>
        <dbReference type="EMBL" id="AFK71992.1"/>
    </source>
</evidence>
<accession>I3V2M1</accession>
<name>I3V2M1_PSEPU</name>